<dbReference type="AlphaFoldDB" id="A0AAQ4DF96"/>
<reference evidence="1 2" key="1">
    <citation type="journal article" date="2023" name="Arcadia Sci">
        <title>De novo assembly of a long-read Amblyomma americanum tick genome.</title>
        <authorList>
            <person name="Chou S."/>
            <person name="Poskanzer K.E."/>
            <person name="Rollins M."/>
            <person name="Thuy-Boun P.S."/>
        </authorList>
    </citation>
    <scope>NUCLEOTIDE SEQUENCE [LARGE SCALE GENOMIC DNA]</scope>
    <source>
        <strain evidence="1">F_SG_1</strain>
        <tissue evidence="1">Salivary glands</tissue>
    </source>
</reference>
<dbReference type="EMBL" id="JARKHS020031488">
    <property type="protein sequence ID" value="KAK8761136.1"/>
    <property type="molecule type" value="Genomic_DNA"/>
</dbReference>
<keyword evidence="2" id="KW-1185">Reference proteome</keyword>
<gene>
    <name evidence="1" type="ORF">V5799_027596</name>
</gene>
<dbReference type="Proteomes" id="UP001321473">
    <property type="component" value="Unassembled WGS sequence"/>
</dbReference>
<name>A0AAQ4DF96_AMBAM</name>
<sequence>MKLWEQERVVLSSEAHCSGAMELEGLKRALYCLADSNVQFLELVNYRHTQVRSYMRKEQPDVTNLVDAWHAGKGFCYMRRHGRL</sequence>
<proteinExistence type="predicted"/>
<organism evidence="1 2">
    <name type="scientific">Amblyomma americanum</name>
    <name type="common">Lone star tick</name>
    <dbReference type="NCBI Taxonomy" id="6943"/>
    <lineage>
        <taxon>Eukaryota</taxon>
        <taxon>Metazoa</taxon>
        <taxon>Ecdysozoa</taxon>
        <taxon>Arthropoda</taxon>
        <taxon>Chelicerata</taxon>
        <taxon>Arachnida</taxon>
        <taxon>Acari</taxon>
        <taxon>Parasitiformes</taxon>
        <taxon>Ixodida</taxon>
        <taxon>Ixodoidea</taxon>
        <taxon>Ixodidae</taxon>
        <taxon>Amblyomminae</taxon>
        <taxon>Amblyomma</taxon>
    </lineage>
</organism>
<protein>
    <submittedName>
        <fullName evidence="1">Uncharacterized protein</fullName>
    </submittedName>
</protein>
<evidence type="ECO:0000313" key="2">
    <source>
        <dbReference type="Proteomes" id="UP001321473"/>
    </source>
</evidence>
<comment type="caution">
    <text evidence="1">The sequence shown here is derived from an EMBL/GenBank/DDBJ whole genome shotgun (WGS) entry which is preliminary data.</text>
</comment>
<accession>A0AAQ4DF96</accession>
<evidence type="ECO:0000313" key="1">
    <source>
        <dbReference type="EMBL" id="KAK8761136.1"/>
    </source>
</evidence>